<feature type="non-terminal residue" evidence="2">
    <location>
        <position position="1"/>
    </location>
</feature>
<reference evidence="2 3" key="1">
    <citation type="journal article" date="2018" name="Biotechnol. Biofuels">
        <title>Integrative visual omics of the white-rot fungus Polyporus brumalis exposes the biotechnological potential of its oxidative enzymes for delignifying raw plant biomass.</title>
        <authorList>
            <person name="Miyauchi S."/>
            <person name="Rancon A."/>
            <person name="Drula E."/>
            <person name="Hage H."/>
            <person name="Chaduli D."/>
            <person name="Favel A."/>
            <person name="Grisel S."/>
            <person name="Henrissat B."/>
            <person name="Herpoel-Gimbert I."/>
            <person name="Ruiz-Duenas F.J."/>
            <person name="Chevret D."/>
            <person name="Hainaut M."/>
            <person name="Lin J."/>
            <person name="Wang M."/>
            <person name="Pangilinan J."/>
            <person name="Lipzen A."/>
            <person name="Lesage-Meessen L."/>
            <person name="Navarro D."/>
            <person name="Riley R."/>
            <person name="Grigoriev I.V."/>
            <person name="Zhou S."/>
            <person name="Raouche S."/>
            <person name="Rosso M.N."/>
        </authorList>
    </citation>
    <scope>NUCLEOTIDE SEQUENCE [LARGE SCALE GENOMIC DNA]</scope>
    <source>
        <strain evidence="2 3">BRFM 1820</strain>
    </source>
</reference>
<name>A0A371CN27_9APHY</name>
<proteinExistence type="predicted"/>
<evidence type="ECO:0000256" key="1">
    <source>
        <dbReference type="SAM" id="Phobius"/>
    </source>
</evidence>
<evidence type="ECO:0000313" key="3">
    <source>
        <dbReference type="Proteomes" id="UP000256964"/>
    </source>
</evidence>
<keyword evidence="3" id="KW-1185">Reference proteome</keyword>
<feature type="transmembrane region" description="Helical" evidence="1">
    <location>
        <begin position="94"/>
        <end position="113"/>
    </location>
</feature>
<accession>A0A371CN27</accession>
<keyword evidence="1" id="KW-0472">Membrane</keyword>
<organism evidence="2 3">
    <name type="scientific">Lentinus brumalis</name>
    <dbReference type="NCBI Taxonomy" id="2498619"/>
    <lineage>
        <taxon>Eukaryota</taxon>
        <taxon>Fungi</taxon>
        <taxon>Dikarya</taxon>
        <taxon>Basidiomycota</taxon>
        <taxon>Agaricomycotina</taxon>
        <taxon>Agaricomycetes</taxon>
        <taxon>Polyporales</taxon>
        <taxon>Polyporaceae</taxon>
        <taxon>Lentinus</taxon>
    </lineage>
</organism>
<dbReference type="Proteomes" id="UP000256964">
    <property type="component" value="Unassembled WGS sequence"/>
</dbReference>
<keyword evidence="1" id="KW-0812">Transmembrane</keyword>
<dbReference type="EMBL" id="KZ857504">
    <property type="protein sequence ID" value="RDX41689.1"/>
    <property type="molecule type" value="Genomic_DNA"/>
</dbReference>
<protein>
    <submittedName>
        <fullName evidence="2">Uncharacterized protein</fullName>
    </submittedName>
</protein>
<keyword evidence="1" id="KW-1133">Transmembrane helix</keyword>
<sequence>IGDAIVWWRAWVLWKDHRLVLCTWVILLLATMNTSEVSTIGSLFGADGWGIAAAMLSLLTNMVATLLIAYRAWEHRVLIMSHLKGCSTRSQVERTLALLVESGVLYCALWVSLLPF</sequence>
<feature type="transmembrane region" description="Helical" evidence="1">
    <location>
        <begin position="49"/>
        <end position="73"/>
    </location>
</feature>
<dbReference type="AlphaFoldDB" id="A0A371CN27"/>
<gene>
    <name evidence="2" type="ORF">OH76DRAFT_1364096</name>
</gene>
<evidence type="ECO:0000313" key="2">
    <source>
        <dbReference type="EMBL" id="RDX41689.1"/>
    </source>
</evidence>
<dbReference type="OrthoDB" id="3214103at2759"/>